<keyword evidence="1" id="KW-0812">Transmembrane</keyword>
<evidence type="ECO:0000313" key="3">
    <source>
        <dbReference type="Proteomes" id="UP000070121"/>
    </source>
</evidence>
<evidence type="ECO:0000256" key="1">
    <source>
        <dbReference type="SAM" id="Phobius"/>
    </source>
</evidence>
<keyword evidence="3" id="KW-1185">Reference proteome</keyword>
<accession>A0A135USV6</accession>
<dbReference type="PANTHER" id="PTHR42044">
    <property type="entry name" value="DUF676 DOMAIN-CONTAINING PROTEIN-RELATED"/>
    <property type="match status" value="1"/>
</dbReference>
<organism evidence="2 3">
    <name type="scientific">Colletotrichum salicis</name>
    <dbReference type="NCBI Taxonomy" id="1209931"/>
    <lineage>
        <taxon>Eukaryota</taxon>
        <taxon>Fungi</taxon>
        <taxon>Dikarya</taxon>
        <taxon>Ascomycota</taxon>
        <taxon>Pezizomycotina</taxon>
        <taxon>Sordariomycetes</taxon>
        <taxon>Hypocreomycetidae</taxon>
        <taxon>Glomerellales</taxon>
        <taxon>Glomerellaceae</taxon>
        <taxon>Colletotrichum</taxon>
        <taxon>Colletotrichum acutatum species complex</taxon>
    </lineage>
</organism>
<dbReference type="STRING" id="1209931.A0A135USV6"/>
<protein>
    <recommendedName>
        <fullName evidence="4">DUF676 domain-containing protein</fullName>
    </recommendedName>
</protein>
<feature type="transmembrane region" description="Helical" evidence="1">
    <location>
        <begin position="64"/>
        <end position="83"/>
    </location>
</feature>
<dbReference type="EMBL" id="JFFI01001082">
    <property type="protein sequence ID" value="KXH63453.1"/>
    <property type="molecule type" value="Genomic_DNA"/>
</dbReference>
<gene>
    <name evidence="2" type="ORF">CSAL01_04567</name>
</gene>
<comment type="caution">
    <text evidence="2">The sequence shown here is derived from an EMBL/GenBank/DDBJ whole genome shotgun (WGS) entry which is preliminary data.</text>
</comment>
<evidence type="ECO:0000313" key="2">
    <source>
        <dbReference type="EMBL" id="KXH63453.1"/>
    </source>
</evidence>
<reference evidence="2 3" key="1">
    <citation type="submission" date="2014-02" db="EMBL/GenBank/DDBJ databases">
        <title>The genome sequence of Colletotrichum salicis CBS 607.94.</title>
        <authorList>
            <person name="Baroncelli R."/>
            <person name="Thon M.R."/>
        </authorList>
    </citation>
    <scope>NUCLEOTIDE SEQUENCE [LARGE SCALE GENOMIC DNA]</scope>
    <source>
        <strain evidence="2 3">CBS 607.94</strain>
    </source>
</reference>
<keyword evidence="1" id="KW-0472">Membrane</keyword>
<dbReference type="PANTHER" id="PTHR42044:SF2">
    <property type="entry name" value="DUF676 DOMAIN-CONTAINING PROTEIN"/>
    <property type="match status" value="1"/>
</dbReference>
<proteinExistence type="predicted"/>
<dbReference type="Proteomes" id="UP000070121">
    <property type="component" value="Unassembled WGS sequence"/>
</dbReference>
<evidence type="ECO:0008006" key="4">
    <source>
        <dbReference type="Google" id="ProtNLM"/>
    </source>
</evidence>
<feature type="transmembrane region" description="Helical" evidence="1">
    <location>
        <begin position="172"/>
        <end position="193"/>
    </location>
</feature>
<dbReference type="OrthoDB" id="202545at2759"/>
<dbReference type="AlphaFoldDB" id="A0A135USV6"/>
<sequence length="502" mass="57251">MAASTTLAHFVNVYQSVDKTKRPVTTSLAVASSAPSPSGDIEEIKATLPEYYTAPPWRLLWDDLVLFIRCIGFIPFVISPLWYPRRDGVRYPKLDKSWAPKWLLKGPIDSAISAIQTRYQGLVDPYYPSGEMDELYPSVGNLWCLFIHGILIVTQLTFLISLPFLATLPFQLFVLYIGGFIFVNYLFCLQLNARTENNLLKSQHALWPESANWKSLDPNENYSEEWIFLNGVSVGSHWLQGNINRLSRTFQRPITGVHNRTSGIIFDLIQCLLERCFYFGTSDTRTCYALITAALDPAQKKDKTVLILHSQGGLEGSIVLDWLLSNYRRETLHKLEIYTFGNAANHFNDPETSLNEHVIGHIEHYGNTGDFVSQWGVIHFKSLVAEQSNPLPMDGRHPFLPIVDEILRLDKRQNTFAGLLFENNVLGHLLNQHYLDRLFPLNETLTGVVESKGRPVMESFMDKRMKAGNGRCDAEGDKVCRKSRLWEYINGKKPKEYNLKQS</sequence>
<name>A0A135USV6_9PEZI</name>
<keyword evidence="1" id="KW-1133">Transmembrane helix</keyword>
<feature type="transmembrane region" description="Helical" evidence="1">
    <location>
        <begin position="142"/>
        <end position="166"/>
    </location>
</feature>